<gene>
    <name evidence="1" type="ORF">EGYM00163_LOCUS45629</name>
</gene>
<organism evidence="1">
    <name type="scientific">Eutreptiella gymnastica</name>
    <dbReference type="NCBI Taxonomy" id="73025"/>
    <lineage>
        <taxon>Eukaryota</taxon>
        <taxon>Discoba</taxon>
        <taxon>Euglenozoa</taxon>
        <taxon>Euglenida</taxon>
        <taxon>Spirocuta</taxon>
        <taxon>Euglenophyceae</taxon>
        <taxon>Eutreptiales</taxon>
        <taxon>Eutreptiaceae</taxon>
        <taxon>Eutreptiella</taxon>
    </lineage>
</organism>
<proteinExistence type="predicted"/>
<protein>
    <submittedName>
        <fullName evidence="1">Uncharacterized protein</fullName>
    </submittedName>
</protein>
<dbReference type="EMBL" id="HBJA01132833">
    <property type="protein sequence ID" value="CAE0834329.1"/>
    <property type="molecule type" value="Transcribed_RNA"/>
</dbReference>
<accession>A0A7S4LK33</accession>
<name>A0A7S4LK33_9EUGL</name>
<dbReference type="AlphaFoldDB" id="A0A7S4LK33"/>
<reference evidence="1" key="1">
    <citation type="submission" date="2021-01" db="EMBL/GenBank/DDBJ databases">
        <authorList>
            <person name="Corre E."/>
            <person name="Pelletier E."/>
            <person name="Niang G."/>
            <person name="Scheremetjew M."/>
            <person name="Finn R."/>
            <person name="Kale V."/>
            <person name="Holt S."/>
            <person name="Cochrane G."/>
            <person name="Meng A."/>
            <person name="Brown T."/>
            <person name="Cohen L."/>
        </authorList>
    </citation>
    <scope>NUCLEOTIDE SEQUENCE</scope>
    <source>
        <strain evidence="1">CCMP1594</strain>
    </source>
</reference>
<evidence type="ECO:0000313" key="1">
    <source>
        <dbReference type="EMBL" id="CAE0834329.1"/>
    </source>
</evidence>
<sequence>MAHQLFWTSQCAQECLDTNAAAFVTGPQWPLYSSQLQVHINGASLIAFWTFEHIARGLLLSLSCPVVGHHDLYVIVNTLAKDWPEVAYPHSCGAQSHAPLFKRCEIRNVVQFWDSAAGPAELRAGSLSATKWSLPRPWHRLLCACGAAPCSSVYECLAQVAAVF</sequence>